<dbReference type="Proteomes" id="UP000233786">
    <property type="component" value="Unassembled WGS sequence"/>
</dbReference>
<evidence type="ECO:0000313" key="2">
    <source>
        <dbReference type="EMBL" id="PKW18037.1"/>
    </source>
</evidence>
<reference evidence="2" key="1">
    <citation type="submission" date="2017-12" db="EMBL/GenBank/DDBJ databases">
        <title>Sequencing the genomes of 1000 Actinobacteria strains.</title>
        <authorList>
            <person name="Klenk H.-P."/>
        </authorList>
    </citation>
    <scope>NUCLEOTIDE SEQUENCE [LARGE SCALE GENOMIC DNA]</scope>
    <source>
        <strain evidence="2">DSM 44228</strain>
    </source>
</reference>
<sequence length="502" mass="52639">MLSDTADLVVLRVPGPLGPPDLERAARPIAVVADDETRRRIEVCHRFVLDSHAASQAIYGVTTGFGPLVGFPGRSGLADQAENTLNHLTAGHGPDLPTAVVRATLLVRLWSLARGHSGVSLSVIDALTAMLRTGFAPVVPRLGSVGASGDLIPLAHAAQALRGNGYAYFGASRMPAGDALRRAGLQPLRLDGRDALALVNGTSLTAAAAGLALASIRRSHLTAQVLSALLADILGCTLAYLSENLLTAFGHEHAAAVGREMRGLLAGAEPTGARGLQEPYSLRCGPQLLGAAGSALDYVASVIEVDLNGISDNPVFFPEQNEIAHGGNFFGQPVAFAADLLTNTTVQMGNLAERQLDLMVDPHRNSGLPPVLATIPGEQHGVQGVQLAATATVADMRRNATPAAMQSLPTNLHNQDIVPFGTQAALNALDQSRSLRWLHGALAVALRQAVHVGDRRPTAPACSAVMDRLIAEVPPIDPDRPLDLDVQHAADVLDDYARERIN</sequence>
<dbReference type="InterPro" id="IPR008948">
    <property type="entry name" value="L-Aspartase-like"/>
</dbReference>
<protein>
    <submittedName>
        <fullName evidence="2">Histidine ammonia-lyase/tyrosine ammonia-lyase</fullName>
    </submittedName>
</protein>
<keyword evidence="3" id="KW-1185">Reference proteome</keyword>
<dbReference type="OrthoDB" id="9806955at2"/>
<dbReference type="STRING" id="994479.GCA_000194155_03838"/>
<accession>A0A2N3Y534</accession>
<organism evidence="2 3">
    <name type="scientific">Saccharopolyspora spinosa</name>
    <dbReference type="NCBI Taxonomy" id="60894"/>
    <lineage>
        <taxon>Bacteria</taxon>
        <taxon>Bacillati</taxon>
        <taxon>Actinomycetota</taxon>
        <taxon>Actinomycetes</taxon>
        <taxon>Pseudonocardiales</taxon>
        <taxon>Pseudonocardiaceae</taxon>
        <taxon>Saccharopolyspora</taxon>
    </lineage>
</organism>
<dbReference type="InterPro" id="IPR022313">
    <property type="entry name" value="Phe/His_NH3-lyase_AS"/>
</dbReference>
<gene>
    <name evidence="2" type="ORF">A8926_6091</name>
</gene>
<dbReference type="RefSeq" id="WP_010307546.1">
    <property type="nucleotide sequence ID" value="NZ_CP061007.1"/>
</dbReference>
<keyword evidence="1" id="KW-0456">Lyase</keyword>
<proteinExistence type="predicted"/>
<dbReference type="Pfam" id="PF00221">
    <property type="entry name" value="Lyase_aromatic"/>
    <property type="match status" value="1"/>
</dbReference>
<evidence type="ECO:0000256" key="1">
    <source>
        <dbReference type="ARBA" id="ARBA00023239"/>
    </source>
</evidence>
<comment type="caution">
    <text evidence="2">The sequence shown here is derived from an EMBL/GenBank/DDBJ whole genome shotgun (WGS) entry which is preliminary data.</text>
</comment>
<name>A0A2N3Y534_SACSN</name>
<dbReference type="PROSITE" id="PS00488">
    <property type="entry name" value="PAL_HISTIDASE"/>
    <property type="match status" value="1"/>
</dbReference>
<dbReference type="PANTHER" id="PTHR10362">
    <property type="entry name" value="HISTIDINE AMMONIA-LYASE"/>
    <property type="match status" value="1"/>
</dbReference>
<dbReference type="InterPro" id="IPR024083">
    <property type="entry name" value="Fumarase/histidase_N"/>
</dbReference>
<dbReference type="InterPro" id="IPR001106">
    <property type="entry name" value="Aromatic_Lyase"/>
</dbReference>
<dbReference type="Gene3D" id="1.10.275.10">
    <property type="entry name" value="Fumarase/aspartase (N-terminal domain)"/>
    <property type="match status" value="1"/>
</dbReference>
<evidence type="ECO:0000313" key="3">
    <source>
        <dbReference type="Proteomes" id="UP000233786"/>
    </source>
</evidence>
<dbReference type="AlphaFoldDB" id="A0A2N3Y534"/>
<dbReference type="GO" id="GO:0016841">
    <property type="term" value="F:ammonia-lyase activity"/>
    <property type="evidence" value="ECO:0007669"/>
    <property type="project" value="InterPro"/>
</dbReference>
<dbReference type="EMBL" id="PJNB01000001">
    <property type="protein sequence ID" value="PKW18037.1"/>
    <property type="molecule type" value="Genomic_DNA"/>
</dbReference>
<dbReference type="CDD" id="cd00332">
    <property type="entry name" value="PAL-HAL"/>
    <property type="match status" value="1"/>
</dbReference>
<dbReference type="SUPFAM" id="SSF48557">
    <property type="entry name" value="L-aspartase-like"/>
    <property type="match status" value="1"/>
</dbReference>
<dbReference type="Gene3D" id="1.20.200.10">
    <property type="entry name" value="Fumarase/aspartase (Central domain)"/>
    <property type="match status" value="1"/>
</dbReference>